<dbReference type="PRINTS" id="PR00081">
    <property type="entry name" value="GDHRDH"/>
</dbReference>
<dbReference type="InterPro" id="IPR002347">
    <property type="entry name" value="SDR_fam"/>
</dbReference>
<sequence length="248" mass="26805">MKHKKPLKDRLALVTGASRGIGRAAALALAEAGAHVILVARTIGALEELDDEIRRVGSKATLLQLDLTKGDRIDQLGPTIYQRWGKLDILVGNAGILGPLSPLPHVTEDAWSQVIDINLSANWRLLRTLDPLLKRSDAGRVIFVTSGAATGKYAYWGPYAVSKAGLEALAKTYGNEVKSSDIHVNLVNPGPVRTVMRAKAFPGENPETLPAPQELAPLFVELASPSCDFSGRIINFADWKKEHTESES</sequence>
<evidence type="ECO:0000256" key="3">
    <source>
        <dbReference type="RuleBase" id="RU000363"/>
    </source>
</evidence>
<comment type="similarity">
    <text evidence="1 3">Belongs to the short-chain dehydrogenases/reductases (SDR) family.</text>
</comment>
<protein>
    <submittedName>
        <fullName evidence="4">NAD/NADP dependent oxidoreductase</fullName>
    </submittedName>
</protein>
<dbReference type="STRING" id="121290.APY04_2160"/>
<reference evidence="4 5" key="1">
    <citation type="submission" date="2015-10" db="EMBL/GenBank/DDBJ databases">
        <title>Transcriptomic analysis of a linuron degrading triple-species bacterial consortium.</title>
        <authorList>
            <person name="Albers P."/>
        </authorList>
    </citation>
    <scope>NUCLEOTIDE SEQUENCE [LARGE SCALE GENOMIC DNA]</scope>
    <source>
        <strain evidence="4 5">WDL6</strain>
    </source>
</reference>
<keyword evidence="2" id="KW-0560">Oxidoreductase</keyword>
<dbReference type="PANTHER" id="PTHR44196">
    <property type="entry name" value="DEHYDROGENASE/REDUCTASE SDR FAMILY MEMBER 7B"/>
    <property type="match status" value="1"/>
</dbReference>
<dbReference type="GO" id="GO:0016020">
    <property type="term" value="C:membrane"/>
    <property type="evidence" value="ECO:0007669"/>
    <property type="project" value="TreeGrafter"/>
</dbReference>
<dbReference type="GO" id="GO:0016491">
    <property type="term" value="F:oxidoreductase activity"/>
    <property type="evidence" value="ECO:0007669"/>
    <property type="project" value="UniProtKB-KW"/>
</dbReference>
<evidence type="ECO:0000313" key="4">
    <source>
        <dbReference type="EMBL" id="KWT66753.1"/>
    </source>
</evidence>
<dbReference type="Gene3D" id="3.40.50.720">
    <property type="entry name" value="NAD(P)-binding Rossmann-like Domain"/>
    <property type="match status" value="1"/>
</dbReference>
<proteinExistence type="inferred from homology"/>
<evidence type="ECO:0000313" key="5">
    <source>
        <dbReference type="Proteomes" id="UP000059074"/>
    </source>
</evidence>
<organism evidence="4 5">
    <name type="scientific">Hyphomicrobium sulfonivorans</name>
    <dbReference type="NCBI Taxonomy" id="121290"/>
    <lineage>
        <taxon>Bacteria</taxon>
        <taxon>Pseudomonadati</taxon>
        <taxon>Pseudomonadota</taxon>
        <taxon>Alphaproteobacteria</taxon>
        <taxon>Hyphomicrobiales</taxon>
        <taxon>Hyphomicrobiaceae</taxon>
        <taxon>Hyphomicrobium</taxon>
    </lineage>
</organism>
<dbReference type="OrthoDB" id="9790785at2"/>
<dbReference type="RefSeq" id="WP_068462345.1">
    <property type="nucleotide sequence ID" value="NZ_LMTR01000071.1"/>
</dbReference>
<dbReference type="InterPro" id="IPR020904">
    <property type="entry name" value="Sc_DH/Rdtase_CS"/>
</dbReference>
<comment type="caution">
    <text evidence="4">The sequence shown here is derived from an EMBL/GenBank/DDBJ whole genome shotgun (WGS) entry which is preliminary data.</text>
</comment>
<dbReference type="PRINTS" id="PR00080">
    <property type="entry name" value="SDRFAMILY"/>
</dbReference>
<dbReference type="AlphaFoldDB" id="A0A109BDF5"/>
<dbReference type="Pfam" id="PF00106">
    <property type="entry name" value="adh_short"/>
    <property type="match status" value="1"/>
</dbReference>
<dbReference type="Proteomes" id="UP000059074">
    <property type="component" value="Unassembled WGS sequence"/>
</dbReference>
<name>A0A109BDF5_HYPSL</name>
<evidence type="ECO:0000256" key="2">
    <source>
        <dbReference type="ARBA" id="ARBA00023002"/>
    </source>
</evidence>
<dbReference type="InterPro" id="IPR036291">
    <property type="entry name" value="NAD(P)-bd_dom_sf"/>
</dbReference>
<dbReference type="CDD" id="cd05233">
    <property type="entry name" value="SDR_c"/>
    <property type="match status" value="1"/>
</dbReference>
<accession>A0A109BDF5</accession>
<evidence type="ECO:0000256" key="1">
    <source>
        <dbReference type="ARBA" id="ARBA00006484"/>
    </source>
</evidence>
<dbReference type="SUPFAM" id="SSF51735">
    <property type="entry name" value="NAD(P)-binding Rossmann-fold domains"/>
    <property type="match status" value="1"/>
</dbReference>
<keyword evidence="5" id="KW-1185">Reference proteome</keyword>
<dbReference type="EMBL" id="LMTR01000071">
    <property type="protein sequence ID" value="KWT66753.1"/>
    <property type="molecule type" value="Genomic_DNA"/>
</dbReference>
<dbReference type="PROSITE" id="PS00061">
    <property type="entry name" value="ADH_SHORT"/>
    <property type="match status" value="1"/>
</dbReference>
<gene>
    <name evidence="4" type="ORF">APY04_2160</name>
</gene>
<dbReference type="PANTHER" id="PTHR44196:SF4">
    <property type="entry name" value="SHORT CHAIN DEHYDROGENASE"/>
    <property type="match status" value="1"/>
</dbReference>
<dbReference type="PATRIC" id="fig|121290.4.peg.2359"/>